<protein>
    <recommendedName>
        <fullName evidence="2">Replication enhancer protein</fullName>
    </recommendedName>
</protein>
<evidence type="ECO:0000256" key="5">
    <source>
        <dbReference type="ARBA" id="ARBA00025955"/>
    </source>
</evidence>
<dbReference type="Proteomes" id="UP000232871">
    <property type="component" value="Segment dna"/>
</dbReference>
<sequence>MDLRTGEPITAAQAWSGAYIWEVPNPLYFKILSHEDRPYSSNMDIITVRIQFNYNLRRALGVHKCFLTFRVWTTLHPPTGLFLRVFKTQVLKYLKNLGVISINAIIRAVDHVLYNKLEQTMYVDQYSEIKFDLYNINLLQNRRSNS</sequence>
<keyword evidence="3" id="KW-0945">Host-virus interaction</keyword>
<evidence type="ECO:0000313" key="7">
    <source>
        <dbReference type="Proteomes" id="UP000232871"/>
    </source>
</evidence>
<dbReference type="PRINTS" id="PR00231">
    <property type="entry name" value="GEMCOATAL3"/>
</dbReference>
<evidence type="ECO:0000256" key="2">
    <source>
        <dbReference type="ARBA" id="ARBA00014792"/>
    </source>
</evidence>
<accession>B6DRV2</accession>
<comment type="function">
    <text evidence="4">Increases viral DNA accumulation. Enhances infectivity and symptom expression.</text>
</comment>
<evidence type="ECO:0000256" key="1">
    <source>
        <dbReference type="ARBA" id="ARBA00009424"/>
    </source>
</evidence>
<dbReference type="InterPro" id="IPR000657">
    <property type="entry name" value="Gemini_AL3"/>
</dbReference>
<dbReference type="Pfam" id="PF01407">
    <property type="entry name" value="Gemini_AL3"/>
    <property type="match status" value="1"/>
</dbReference>
<name>B6DRV2_9GEMI</name>
<comment type="similarity">
    <text evidence="1">Belongs to the geminiviridae replication enhancer protein family.</text>
</comment>
<evidence type="ECO:0000256" key="4">
    <source>
        <dbReference type="ARBA" id="ARBA00025603"/>
    </source>
</evidence>
<evidence type="ECO:0000256" key="3">
    <source>
        <dbReference type="ARBA" id="ARBA00022581"/>
    </source>
</evidence>
<reference evidence="6 7" key="1">
    <citation type="journal article" date="2009" name="Virus Res.">
        <title>Distribution, epidemiology and molecular variability of the begomovirus complexes associated with yellow vein mosaic disease of mesta in India.</title>
        <authorList>
            <person name="Roy A."/>
            <person name="Acharyya S."/>
            <person name="Das S."/>
            <person name="Ghosh R."/>
            <person name="Paul S."/>
            <person name="Srivastavab R.M."/>
            <person name="Ghosh S.K."/>
        </authorList>
    </citation>
    <scope>NUCLEOTIDE SEQUENCE [LARGE SCALE GENOMIC DNA]</scope>
    <source>
        <strain evidence="6">Amadalavalasa:South India</strain>
    </source>
</reference>
<evidence type="ECO:0000313" key="6">
    <source>
        <dbReference type="EMBL" id="ACI06065.1"/>
    </source>
</evidence>
<dbReference type="EMBL" id="FJ159269">
    <property type="protein sequence ID" value="ACI06065.1"/>
    <property type="molecule type" value="Genomic_DNA"/>
</dbReference>
<organism evidence="6 7">
    <name type="scientific">Mesta yellow vein mosaic virus [India:Amadalavalasa:2008]</name>
    <dbReference type="NCBI Taxonomy" id="562946"/>
    <lineage>
        <taxon>Viruses</taxon>
        <taxon>Monodnaviria</taxon>
        <taxon>Shotokuvirae</taxon>
        <taxon>Cressdnaviricota</taxon>
        <taxon>Repensiviricetes</taxon>
        <taxon>Geplafuvirales</taxon>
        <taxon>Geminiviridae</taxon>
        <taxon>Begomovirus</taxon>
        <taxon>Mesta yellow vein mosaic virus</taxon>
    </lineage>
</organism>
<comment type="subunit">
    <text evidence="5">Homooligomer. Interacts with the replication-associated protein (REP). Interacts with host proliferating cell nuclear antigen (PCNA). Interacts with host retinoblastoma-related protein 1 (RBR1), and may thereby deregulate the host cell cycle. Oligomerization and interaction with PCNA are necessary for optimal replication enhancement.</text>
</comment>
<gene>
    <name evidence="6" type="primary">AC3</name>
</gene>
<proteinExistence type="inferred from homology"/>
<dbReference type="GO" id="GO:0016032">
    <property type="term" value="P:viral process"/>
    <property type="evidence" value="ECO:0007669"/>
    <property type="project" value="InterPro"/>
</dbReference>